<reference evidence="2" key="1">
    <citation type="submission" date="2023-04" db="EMBL/GenBank/DDBJ databases">
        <authorList>
            <consortium name="ELIXIR-Norway"/>
        </authorList>
    </citation>
    <scope>NUCLEOTIDE SEQUENCE [LARGE SCALE GENOMIC DNA]</scope>
</reference>
<proteinExistence type="predicted"/>
<name>A0ABN8XT90_RANTA</name>
<dbReference type="EMBL" id="OX459937">
    <property type="protein sequence ID" value="CAI9151850.1"/>
    <property type="molecule type" value="Genomic_DNA"/>
</dbReference>
<keyword evidence="3" id="KW-1185">Reference proteome</keyword>
<dbReference type="Proteomes" id="UP001176941">
    <property type="component" value="Chromosome 1"/>
</dbReference>
<sequence>MVCLSFEQSVLKKKKMEKLEKEKKMVGRGRDGLFAKTTWWGFLLCFVLAWSSSSGPSDMLAAPRGTPLSAGARTPASVTKDAWTRSAPHEAWSPRLALSQSQARPPATQTRCAFSFASRDPGVCGSASSLRVCVCVRACVRASA</sequence>
<gene>
    <name evidence="2" type="ORF">MRATA1EN1_LOCUS812</name>
</gene>
<evidence type="ECO:0000313" key="3">
    <source>
        <dbReference type="Proteomes" id="UP001176941"/>
    </source>
</evidence>
<evidence type="ECO:0000313" key="2">
    <source>
        <dbReference type="EMBL" id="CAI9151850.1"/>
    </source>
</evidence>
<protein>
    <submittedName>
        <fullName evidence="2">Uncharacterized protein</fullName>
    </submittedName>
</protein>
<accession>A0ABN8XT90</accession>
<feature type="region of interest" description="Disordered" evidence="1">
    <location>
        <begin position="61"/>
        <end position="104"/>
    </location>
</feature>
<evidence type="ECO:0000256" key="1">
    <source>
        <dbReference type="SAM" id="MobiDB-lite"/>
    </source>
</evidence>
<organism evidence="2 3">
    <name type="scientific">Rangifer tarandus platyrhynchus</name>
    <name type="common">Svalbard reindeer</name>
    <dbReference type="NCBI Taxonomy" id="3082113"/>
    <lineage>
        <taxon>Eukaryota</taxon>
        <taxon>Metazoa</taxon>
        <taxon>Chordata</taxon>
        <taxon>Craniata</taxon>
        <taxon>Vertebrata</taxon>
        <taxon>Euteleostomi</taxon>
        <taxon>Mammalia</taxon>
        <taxon>Eutheria</taxon>
        <taxon>Laurasiatheria</taxon>
        <taxon>Artiodactyla</taxon>
        <taxon>Ruminantia</taxon>
        <taxon>Pecora</taxon>
        <taxon>Cervidae</taxon>
        <taxon>Odocoileinae</taxon>
        <taxon>Rangifer</taxon>
    </lineage>
</organism>